<feature type="region of interest" description="Disordered" evidence="1">
    <location>
        <begin position="1"/>
        <end position="22"/>
    </location>
</feature>
<proteinExistence type="predicted"/>
<comment type="caution">
    <text evidence="3">The sequence shown here is derived from an EMBL/GenBank/DDBJ whole genome shotgun (WGS) entry which is preliminary data.</text>
</comment>
<reference evidence="3 4" key="1">
    <citation type="submission" date="2020-08" db="EMBL/GenBank/DDBJ databases">
        <title>Genomic Encyclopedia of Type Strains, Phase IV (KMG-IV): sequencing the most valuable type-strain genomes for metagenomic binning, comparative biology and taxonomic classification.</title>
        <authorList>
            <person name="Goeker M."/>
        </authorList>
    </citation>
    <scope>NUCLEOTIDE SEQUENCE [LARGE SCALE GENOMIC DNA]</scope>
    <source>
        <strain evidence="3 4">YIM 65646</strain>
    </source>
</reference>
<evidence type="ECO:0000256" key="1">
    <source>
        <dbReference type="SAM" id="MobiDB-lite"/>
    </source>
</evidence>
<keyword evidence="2" id="KW-0472">Membrane</keyword>
<feature type="transmembrane region" description="Helical" evidence="2">
    <location>
        <begin position="39"/>
        <end position="60"/>
    </location>
</feature>
<dbReference type="AlphaFoldDB" id="A0A841FIE4"/>
<dbReference type="EMBL" id="JACHGT010000002">
    <property type="protein sequence ID" value="MBB6033342.1"/>
    <property type="molecule type" value="Genomic_DNA"/>
</dbReference>
<accession>A0A841FIE4</accession>
<name>A0A841FIE4_9ACTN</name>
<dbReference type="Proteomes" id="UP000548476">
    <property type="component" value="Unassembled WGS sequence"/>
</dbReference>
<evidence type="ECO:0000256" key="2">
    <source>
        <dbReference type="SAM" id="Phobius"/>
    </source>
</evidence>
<sequence>MNDEIKELLNSALPPAQPTALNGDTAVEAGRRRLGRRRYTAGGGALAGVAAVAVAISLAMNTVGGSGGVPSTGAGASPSAVASEKVVEPPRYELPELDHDKNYYWQRNIDGPQTGETQAITERMWAWLSANYGLNVSGPRAEFLEETAVLAEHIRDGKGGSDLDDTEPVGLEVPLLSLQTPGFGDRNDLALSTDGNVLDNLNVRIWPAGSFTRPDELAYEGPTDFEIPSPGGPGFFDLARCETGEITIQLGHVLTIDPECRVAMGGSGLKVTKQISGPEWESTEAYAVYYARNGSAIVLSDAATALESEPAEPTLDPAALLDLAVALSGDGLTG</sequence>
<gene>
    <name evidence="3" type="ORF">HNR73_001189</name>
</gene>
<keyword evidence="2" id="KW-1133">Transmembrane helix</keyword>
<evidence type="ECO:0000313" key="3">
    <source>
        <dbReference type="EMBL" id="MBB6033342.1"/>
    </source>
</evidence>
<keyword evidence="2" id="KW-0812">Transmembrane</keyword>
<dbReference type="RefSeq" id="WP_184786213.1">
    <property type="nucleotide sequence ID" value="NZ_BONT01000115.1"/>
</dbReference>
<protein>
    <submittedName>
        <fullName evidence="3">Uncharacterized protein</fullName>
    </submittedName>
</protein>
<organism evidence="3 4">
    <name type="scientific">Phytomonospora endophytica</name>
    <dbReference type="NCBI Taxonomy" id="714109"/>
    <lineage>
        <taxon>Bacteria</taxon>
        <taxon>Bacillati</taxon>
        <taxon>Actinomycetota</taxon>
        <taxon>Actinomycetes</taxon>
        <taxon>Micromonosporales</taxon>
        <taxon>Micromonosporaceae</taxon>
        <taxon>Phytomonospora</taxon>
    </lineage>
</organism>
<keyword evidence="4" id="KW-1185">Reference proteome</keyword>
<evidence type="ECO:0000313" key="4">
    <source>
        <dbReference type="Proteomes" id="UP000548476"/>
    </source>
</evidence>